<evidence type="ECO:0000313" key="3">
    <source>
        <dbReference type="Proteomes" id="UP000054248"/>
    </source>
</evidence>
<evidence type="ECO:0000313" key="2">
    <source>
        <dbReference type="EMBL" id="KIO21083.1"/>
    </source>
</evidence>
<dbReference type="AlphaFoldDB" id="A0A0C3KHW9"/>
<evidence type="ECO:0000256" key="1">
    <source>
        <dbReference type="SAM" id="MobiDB-lite"/>
    </source>
</evidence>
<sequence length="383" mass="42588">MESSSLAPQEEFVQVVNTMTASIVSAHAVLRTLLDKHREDPDASNLKDGISLLSMKNFTLMSYLHSLTLLSSHRVLGHSLLDRTPPSESFASSSRKARGSDAGDLVDSLVEGRAILEKTKNLEVKMKYQIDKLVRMAKDAPSNGAGPGVISDPLAFKPNPNNLVDTTRTSHQDDEEGKRLGRDDSTRDEIYRPPRIAPVHFDEDAGRSSKRRREGPLPTALASLANYNPSNPYVESSSGLGNDITAVSNRQKKLNDMTRFEEEHMTRLVMKKSDARRRLRDEHDAALGGSGNTGRFGRAGDFEGEFAEVLRSIDRGSKSKSGDGYESLRTKGKKGSLVERSRGHIRKQDDLDFGDDGEDSRWKKKSRFEKDVRKAGKRKHGRR</sequence>
<dbReference type="PANTHER" id="PTHR13237">
    <property type="entry name" value="SOMETHING ABOUT SILENCING PROTEIN 10-RELATED"/>
    <property type="match status" value="1"/>
</dbReference>
<evidence type="ECO:0008006" key="4">
    <source>
        <dbReference type="Google" id="ProtNLM"/>
    </source>
</evidence>
<dbReference type="Pfam" id="PF04000">
    <property type="entry name" value="Sas10_Utp3"/>
    <property type="match status" value="1"/>
</dbReference>
<dbReference type="GO" id="GO:0000462">
    <property type="term" value="P:maturation of SSU-rRNA from tricistronic rRNA transcript (SSU-rRNA, 5.8S rRNA, LSU-rRNA)"/>
    <property type="evidence" value="ECO:0007669"/>
    <property type="project" value="TreeGrafter"/>
</dbReference>
<gene>
    <name evidence="2" type="ORF">M407DRAFT_29293</name>
</gene>
<reference evidence="3" key="2">
    <citation type="submission" date="2015-01" db="EMBL/GenBank/DDBJ databases">
        <title>Evolutionary Origins and Diversification of the Mycorrhizal Mutualists.</title>
        <authorList>
            <consortium name="DOE Joint Genome Institute"/>
            <consortium name="Mycorrhizal Genomics Consortium"/>
            <person name="Kohler A."/>
            <person name="Kuo A."/>
            <person name="Nagy L.G."/>
            <person name="Floudas D."/>
            <person name="Copeland A."/>
            <person name="Barry K.W."/>
            <person name="Cichocki N."/>
            <person name="Veneault-Fourrey C."/>
            <person name="LaButti K."/>
            <person name="Lindquist E.A."/>
            <person name="Lipzen A."/>
            <person name="Lundell T."/>
            <person name="Morin E."/>
            <person name="Murat C."/>
            <person name="Riley R."/>
            <person name="Ohm R."/>
            <person name="Sun H."/>
            <person name="Tunlid A."/>
            <person name="Henrissat B."/>
            <person name="Grigoriev I.V."/>
            <person name="Hibbett D.S."/>
            <person name="Martin F."/>
        </authorList>
    </citation>
    <scope>NUCLEOTIDE SEQUENCE [LARGE SCALE GENOMIC DNA]</scope>
    <source>
        <strain evidence="3">MUT 4182</strain>
    </source>
</reference>
<dbReference type="EMBL" id="KN823150">
    <property type="protein sequence ID" value="KIO21083.1"/>
    <property type="molecule type" value="Genomic_DNA"/>
</dbReference>
<dbReference type="STRING" id="1051891.A0A0C3KHW9"/>
<feature type="compositionally biased region" description="Basic and acidic residues" evidence="1">
    <location>
        <begin position="336"/>
        <end position="350"/>
    </location>
</feature>
<organism evidence="2 3">
    <name type="scientific">Tulasnella calospora MUT 4182</name>
    <dbReference type="NCBI Taxonomy" id="1051891"/>
    <lineage>
        <taxon>Eukaryota</taxon>
        <taxon>Fungi</taxon>
        <taxon>Dikarya</taxon>
        <taxon>Basidiomycota</taxon>
        <taxon>Agaricomycotina</taxon>
        <taxon>Agaricomycetes</taxon>
        <taxon>Cantharellales</taxon>
        <taxon>Tulasnellaceae</taxon>
        <taxon>Tulasnella</taxon>
    </lineage>
</organism>
<dbReference type="OrthoDB" id="203440at2759"/>
<dbReference type="HOGENOM" id="CLU_031901_3_0_1"/>
<proteinExistence type="predicted"/>
<protein>
    <recommendedName>
        <fullName evidence="4">Neuroguidin</fullName>
    </recommendedName>
</protein>
<dbReference type="GO" id="GO:0032040">
    <property type="term" value="C:small-subunit processome"/>
    <property type="evidence" value="ECO:0007669"/>
    <property type="project" value="TreeGrafter"/>
</dbReference>
<accession>A0A0C3KHW9</accession>
<feature type="region of interest" description="Disordered" evidence="1">
    <location>
        <begin position="140"/>
        <end position="228"/>
    </location>
</feature>
<reference evidence="2 3" key="1">
    <citation type="submission" date="2014-04" db="EMBL/GenBank/DDBJ databases">
        <authorList>
            <consortium name="DOE Joint Genome Institute"/>
            <person name="Kuo A."/>
            <person name="Girlanda M."/>
            <person name="Perotto S."/>
            <person name="Kohler A."/>
            <person name="Nagy L.G."/>
            <person name="Floudas D."/>
            <person name="Copeland A."/>
            <person name="Barry K.W."/>
            <person name="Cichocki N."/>
            <person name="Veneault-Fourrey C."/>
            <person name="LaButti K."/>
            <person name="Lindquist E.A."/>
            <person name="Lipzen A."/>
            <person name="Lundell T."/>
            <person name="Morin E."/>
            <person name="Murat C."/>
            <person name="Sun H."/>
            <person name="Tunlid A."/>
            <person name="Henrissat B."/>
            <person name="Grigoriev I.V."/>
            <person name="Hibbett D.S."/>
            <person name="Martin F."/>
            <person name="Nordberg H.P."/>
            <person name="Cantor M.N."/>
            <person name="Hua S.X."/>
        </authorList>
    </citation>
    <scope>NUCLEOTIDE SEQUENCE [LARGE SCALE GENOMIC DNA]</scope>
    <source>
        <strain evidence="2 3">MUT 4182</strain>
    </source>
</reference>
<name>A0A0C3KHW9_9AGAM</name>
<dbReference type="InterPro" id="IPR007146">
    <property type="entry name" value="Sas10/Utp3/C1D"/>
</dbReference>
<keyword evidence="3" id="KW-1185">Reference proteome</keyword>
<feature type="region of interest" description="Disordered" evidence="1">
    <location>
        <begin position="313"/>
        <end position="383"/>
    </location>
</feature>
<dbReference type="PANTHER" id="PTHR13237:SF9">
    <property type="entry name" value="NEUROGUIDIN"/>
    <property type="match status" value="1"/>
</dbReference>
<dbReference type="Proteomes" id="UP000054248">
    <property type="component" value="Unassembled WGS sequence"/>
</dbReference>
<feature type="compositionally biased region" description="Basic and acidic residues" evidence="1">
    <location>
        <begin position="168"/>
        <end position="192"/>
    </location>
</feature>
<feature type="region of interest" description="Disordered" evidence="1">
    <location>
        <begin position="274"/>
        <end position="299"/>
    </location>
</feature>
<feature type="compositionally biased region" description="Basic and acidic residues" evidence="1">
    <location>
        <begin position="313"/>
        <end position="329"/>
    </location>
</feature>